<keyword evidence="1" id="KW-1133">Transmembrane helix</keyword>
<keyword evidence="1" id="KW-0812">Transmembrane</keyword>
<protein>
    <recommendedName>
        <fullName evidence="4">Sulfotransferase domain-containing protein</fullName>
    </recommendedName>
</protein>
<organism evidence="2 3">
    <name type="scientific">Cyclotella atomus</name>
    <dbReference type="NCBI Taxonomy" id="382360"/>
    <lineage>
        <taxon>Eukaryota</taxon>
        <taxon>Sar</taxon>
        <taxon>Stramenopiles</taxon>
        <taxon>Ochrophyta</taxon>
        <taxon>Bacillariophyta</taxon>
        <taxon>Coscinodiscophyceae</taxon>
        <taxon>Thalassiosirophycidae</taxon>
        <taxon>Stephanodiscales</taxon>
        <taxon>Stephanodiscaceae</taxon>
        <taxon>Cyclotella</taxon>
    </lineage>
</organism>
<dbReference type="EMBL" id="JALLPJ020000068">
    <property type="protein sequence ID" value="KAL3803463.1"/>
    <property type="molecule type" value="Genomic_DNA"/>
</dbReference>
<dbReference type="PANTHER" id="PTHR36978:SF4">
    <property type="entry name" value="P-LOOP CONTAINING NUCLEOSIDE TRIPHOSPHATE HYDROLASE PROTEIN"/>
    <property type="match status" value="1"/>
</dbReference>
<evidence type="ECO:0000313" key="3">
    <source>
        <dbReference type="Proteomes" id="UP001530400"/>
    </source>
</evidence>
<dbReference type="Pfam" id="PF17784">
    <property type="entry name" value="Sulfotransfer_4"/>
    <property type="match status" value="1"/>
</dbReference>
<evidence type="ECO:0008006" key="4">
    <source>
        <dbReference type="Google" id="ProtNLM"/>
    </source>
</evidence>
<dbReference type="InterPro" id="IPR040632">
    <property type="entry name" value="Sulfotransfer_4"/>
</dbReference>
<keyword evidence="1" id="KW-0472">Membrane</keyword>
<name>A0ABD3QSM8_9STRA</name>
<dbReference type="Gene3D" id="3.40.50.300">
    <property type="entry name" value="P-loop containing nucleotide triphosphate hydrolases"/>
    <property type="match status" value="1"/>
</dbReference>
<gene>
    <name evidence="2" type="ORF">ACHAWO_002471</name>
</gene>
<dbReference type="Proteomes" id="UP001530400">
    <property type="component" value="Unassembled WGS sequence"/>
</dbReference>
<reference evidence="2 3" key="1">
    <citation type="submission" date="2024-10" db="EMBL/GenBank/DDBJ databases">
        <title>Updated reference genomes for cyclostephanoid diatoms.</title>
        <authorList>
            <person name="Roberts W.R."/>
            <person name="Alverson A.J."/>
        </authorList>
    </citation>
    <scope>NUCLEOTIDE SEQUENCE [LARGE SCALE GENOMIC DNA]</scope>
    <source>
        <strain evidence="2 3">AJA010-31</strain>
    </source>
</reference>
<comment type="caution">
    <text evidence="2">The sequence shown here is derived from an EMBL/GenBank/DDBJ whole genome shotgun (WGS) entry which is preliminary data.</text>
</comment>
<dbReference type="InterPro" id="IPR027417">
    <property type="entry name" value="P-loop_NTPase"/>
</dbReference>
<evidence type="ECO:0000256" key="1">
    <source>
        <dbReference type="SAM" id="Phobius"/>
    </source>
</evidence>
<sequence>MNQRRYPCSKITFLFTICLTVVSITYVNYQYIRLLPSPNSNGDGEFHNNNIMPITNDDSRDCLRARSDSIPTDRYGKLSYPFINMGFPKIGSSSLHSFFGCAGYRSAHYRCSSSTKCSECIQQSVREGLQPFHNCIAAEVYSQIDDGRNSFPQIDYLEHILDAYPNATLLLAFRNMDSWYHSLSKWTRNSTNLAQDLVKADIKGLPTGMGNNVHDFSTWFCNHVNRVRDAVSKSPSHTLVEIDLDDEVKTRQFMSNVFDVDASCWGRANANLDLHPELKKENIVTAEGQKKWFLTGDKMIKGKDGIRRKRNYPGQQFLNYQ</sequence>
<feature type="transmembrane region" description="Helical" evidence="1">
    <location>
        <begin position="12"/>
        <end position="32"/>
    </location>
</feature>
<keyword evidence="3" id="KW-1185">Reference proteome</keyword>
<proteinExistence type="predicted"/>
<dbReference type="SUPFAM" id="SSF52540">
    <property type="entry name" value="P-loop containing nucleoside triphosphate hydrolases"/>
    <property type="match status" value="1"/>
</dbReference>
<accession>A0ABD3QSM8</accession>
<dbReference type="PANTHER" id="PTHR36978">
    <property type="entry name" value="P-LOOP CONTAINING NUCLEOTIDE TRIPHOSPHATE HYDROLASE"/>
    <property type="match status" value="1"/>
</dbReference>
<evidence type="ECO:0000313" key="2">
    <source>
        <dbReference type="EMBL" id="KAL3803463.1"/>
    </source>
</evidence>
<dbReference type="AlphaFoldDB" id="A0ABD3QSM8"/>